<keyword evidence="1 5" id="KW-0479">Metal-binding</keyword>
<dbReference type="GO" id="GO:0004114">
    <property type="term" value="F:3',5'-cyclic-nucleotide phosphodiesterase activity"/>
    <property type="evidence" value="ECO:0007669"/>
    <property type="project" value="InterPro"/>
</dbReference>
<feature type="binding site" evidence="4">
    <location>
        <position position="525"/>
    </location>
    <ligand>
        <name>AMP</name>
        <dbReference type="ChEBI" id="CHEBI:456215"/>
    </ligand>
</feature>
<keyword evidence="10" id="KW-1185">Reference proteome</keyword>
<dbReference type="AlphaFoldDB" id="A0A9N8WRM1"/>
<evidence type="ECO:0000256" key="3">
    <source>
        <dbReference type="PIRSR" id="PIRSR623088-1"/>
    </source>
</evidence>
<feature type="binding site" evidence="4">
    <location>
        <position position="410"/>
    </location>
    <ligand>
        <name>AMP</name>
        <dbReference type="ChEBI" id="CHEBI:456215"/>
    </ligand>
</feature>
<evidence type="ECO:0000256" key="7">
    <source>
        <dbReference type="SAM" id="MobiDB-lite"/>
    </source>
</evidence>
<feature type="binding site" evidence="4">
    <location>
        <begin position="349"/>
        <end position="353"/>
    </location>
    <ligand>
        <name>AMP</name>
        <dbReference type="ChEBI" id="CHEBI:456215"/>
    </ligand>
</feature>
<name>A0A9N8WRM1_9GLOM</name>
<evidence type="ECO:0000256" key="5">
    <source>
        <dbReference type="PIRSR" id="PIRSR623088-3"/>
    </source>
</evidence>
<dbReference type="PRINTS" id="PR00387">
    <property type="entry name" value="PDIESTERASE1"/>
</dbReference>
<feature type="region of interest" description="Disordered" evidence="7">
    <location>
        <begin position="718"/>
        <end position="741"/>
    </location>
</feature>
<evidence type="ECO:0000313" key="10">
    <source>
        <dbReference type="Proteomes" id="UP000789508"/>
    </source>
</evidence>
<dbReference type="SUPFAM" id="SSF109604">
    <property type="entry name" value="HD-domain/PDEase-like"/>
    <property type="match status" value="1"/>
</dbReference>
<evidence type="ECO:0000256" key="6">
    <source>
        <dbReference type="RuleBase" id="RU363067"/>
    </source>
</evidence>
<organism evidence="9 10">
    <name type="scientific">Ambispora leptoticha</name>
    <dbReference type="NCBI Taxonomy" id="144679"/>
    <lineage>
        <taxon>Eukaryota</taxon>
        <taxon>Fungi</taxon>
        <taxon>Fungi incertae sedis</taxon>
        <taxon>Mucoromycota</taxon>
        <taxon>Glomeromycotina</taxon>
        <taxon>Glomeromycetes</taxon>
        <taxon>Archaeosporales</taxon>
        <taxon>Ambisporaceae</taxon>
        <taxon>Ambispora</taxon>
    </lineage>
</organism>
<dbReference type="InterPro" id="IPR036971">
    <property type="entry name" value="PDEase_catalytic_dom_sf"/>
</dbReference>
<evidence type="ECO:0000256" key="1">
    <source>
        <dbReference type="ARBA" id="ARBA00022723"/>
    </source>
</evidence>
<evidence type="ECO:0000313" key="9">
    <source>
        <dbReference type="EMBL" id="CAG8493570.1"/>
    </source>
</evidence>
<dbReference type="CDD" id="cd00156">
    <property type="entry name" value="REC"/>
    <property type="match status" value="1"/>
</dbReference>
<feature type="domain" description="PDEase" evidence="8">
    <location>
        <begin position="243"/>
        <end position="618"/>
    </location>
</feature>
<dbReference type="CDD" id="cd00077">
    <property type="entry name" value="HDc"/>
    <property type="match status" value="1"/>
</dbReference>
<evidence type="ECO:0000259" key="8">
    <source>
        <dbReference type="PROSITE" id="PS51845"/>
    </source>
</evidence>
<comment type="caution">
    <text evidence="9">The sequence shown here is derived from an EMBL/GenBank/DDBJ whole genome shotgun (WGS) entry which is preliminary data.</text>
</comment>
<protein>
    <recommendedName>
        <fullName evidence="6">Phosphodiesterase</fullName>
        <ecNumber evidence="6">3.1.4.-</ecNumber>
    </recommendedName>
</protein>
<dbReference type="PROSITE" id="PS00126">
    <property type="entry name" value="PDEASE_I_1"/>
    <property type="match status" value="1"/>
</dbReference>
<dbReference type="SUPFAM" id="SSF52172">
    <property type="entry name" value="CheY-like"/>
    <property type="match status" value="1"/>
</dbReference>
<keyword evidence="2 6" id="KW-0378">Hydrolase</keyword>
<dbReference type="InterPro" id="IPR023088">
    <property type="entry name" value="PDEase"/>
</dbReference>
<dbReference type="Proteomes" id="UP000789508">
    <property type="component" value="Unassembled WGS sequence"/>
</dbReference>
<sequence>MEPSRWSVLVVDRVCQEKTYSSQTTKASNTNNSSHTLSAYGISDNIIKTDNNNNSNTTHTKIEDEVAKKNAEDLVNILLENFAEVITVSSGKLAMETLNNRQQIGYPTILLIDIDNKDINRSIGRRESFVAIEGVSMSTFSITDESDPLYGLDLLRHVHQEKRNGSLEQVVPIIFSKNDSSDFMVECMTMGASDYLIKPIRSQVAKTMFLNLYRTSSSESRPQSSPSSITSSIEDTRTISRNRTDPFEERIHDVFVRDKWLAETIVEYYTPPESSYKLSYTPSLYSAETLERLKKRLTKWDFQPSDLSDEDLMSCVVIIFEHVMKLEELAALNISMAIRKSYYDSNPYHNFRHAVDVLQAMFYFLMQMELLPPFFPENVRTRINPNRRRANDLLRPIDLFALLLASIGHDIGHPGVNNSFLINSKTPLAQLYNDRSVLESFHAMALFQIMQKHGFIYGPICGVDYSEFRKIVVHAILATDMSLHHEYVAKMKETTKNLEQNLNPSSAELDKERLTIIEALIKCADISNTARPYDIAASWTKVLLEEFWCQGDLEKKLRLPVGPINGRDISQPDIQIEFIEQVAMPLFQSSQELIPEMNFCLGHLESNRKHWHAKKSGNEYNMHNIAPSDRQQNLPIISSIPEAHTLHRQSSATSYLRPIPSLPDGPGSDVPSEDFKSVMRDGGSDIPLTLGSIGGHTRNAVDRCSPLLTTNILSSIGRRRRRRSASLAPSPNNNPMKENKEDICCIIQ</sequence>
<feature type="active site" description="Proton donor" evidence="3">
    <location>
        <position position="349"/>
    </location>
</feature>
<gene>
    <name evidence="9" type="ORF">ALEPTO_LOCUS3114</name>
</gene>
<dbReference type="InterPro" id="IPR011006">
    <property type="entry name" value="CheY-like_superfamily"/>
</dbReference>
<dbReference type="Gene3D" id="1.10.1300.10">
    <property type="entry name" value="3'5'-cyclic nucleotide phosphodiesterase, catalytic domain"/>
    <property type="match status" value="1"/>
</dbReference>
<dbReference type="EMBL" id="CAJVPS010000539">
    <property type="protein sequence ID" value="CAG8493570.1"/>
    <property type="molecule type" value="Genomic_DNA"/>
</dbReference>
<feature type="binding site" evidence="5">
    <location>
        <position position="410"/>
    </location>
    <ligand>
        <name>Zn(2+)</name>
        <dbReference type="ChEBI" id="CHEBI:29105"/>
        <label>2</label>
    </ligand>
</feature>
<proteinExistence type="inferred from homology"/>
<dbReference type="GO" id="GO:0007165">
    <property type="term" value="P:signal transduction"/>
    <property type="evidence" value="ECO:0007669"/>
    <property type="project" value="InterPro"/>
</dbReference>
<dbReference type="InterPro" id="IPR002073">
    <property type="entry name" value="PDEase_catalytic_dom"/>
</dbReference>
<dbReference type="PROSITE" id="PS51845">
    <property type="entry name" value="PDEASE_I_2"/>
    <property type="match status" value="1"/>
</dbReference>
<feature type="binding site" evidence="5">
    <location>
        <position position="353"/>
    </location>
    <ligand>
        <name>Zn(2+)</name>
        <dbReference type="ChEBI" id="CHEBI:29105"/>
        <label>1</label>
    </ligand>
</feature>
<feature type="binding site" evidence="5">
    <location>
        <position position="525"/>
    </location>
    <ligand>
        <name>Zn(2+)</name>
        <dbReference type="ChEBI" id="CHEBI:29105"/>
        <label>1</label>
    </ligand>
</feature>
<evidence type="ECO:0000256" key="2">
    <source>
        <dbReference type="ARBA" id="ARBA00022801"/>
    </source>
</evidence>
<feature type="region of interest" description="Disordered" evidence="7">
    <location>
        <begin position="648"/>
        <end position="671"/>
    </location>
</feature>
<dbReference type="InterPro" id="IPR023174">
    <property type="entry name" value="PDEase_CS"/>
</dbReference>
<dbReference type="GO" id="GO:0046872">
    <property type="term" value="F:metal ion binding"/>
    <property type="evidence" value="ECO:0007669"/>
    <property type="project" value="UniProtKB-KW"/>
</dbReference>
<accession>A0A9N8WRM1</accession>
<dbReference type="SMART" id="SM00471">
    <property type="entry name" value="HDc"/>
    <property type="match status" value="1"/>
</dbReference>
<dbReference type="InterPro" id="IPR003607">
    <property type="entry name" value="HD/PDEase_dom"/>
</dbReference>
<dbReference type="PANTHER" id="PTHR11347">
    <property type="entry name" value="CYCLIC NUCLEOTIDE PHOSPHODIESTERASE"/>
    <property type="match status" value="1"/>
</dbReference>
<feature type="binding site" evidence="5">
    <location>
        <position position="409"/>
    </location>
    <ligand>
        <name>Zn(2+)</name>
        <dbReference type="ChEBI" id="CHEBI:29105"/>
        <label>1</label>
    </ligand>
</feature>
<comment type="cofactor">
    <cofactor evidence="6">
        <name>a divalent metal cation</name>
        <dbReference type="ChEBI" id="CHEBI:60240"/>
    </cofactor>
    <text evidence="6">Binds 2 divalent metal cations per subunit. Site 1 may preferentially bind zinc ions, while site 2 has a preference for magnesium and/or manganese ions.</text>
</comment>
<dbReference type="Pfam" id="PF00233">
    <property type="entry name" value="PDEase_I"/>
    <property type="match status" value="1"/>
</dbReference>
<evidence type="ECO:0000256" key="4">
    <source>
        <dbReference type="PIRSR" id="PIRSR623088-2"/>
    </source>
</evidence>
<feature type="binding site" evidence="5">
    <location>
        <position position="410"/>
    </location>
    <ligand>
        <name>Zn(2+)</name>
        <dbReference type="ChEBI" id="CHEBI:29105"/>
        <label>1</label>
    </ligand>
</feature>
<feature type="region of interest" description="Disordered" evidence="7">
    <location>
        <begin position="217"/>
        <end position="241"/>
    </location>
</feature>
<dbReference type="OrthoDB" id="546632at2759"/>
<dbReference type="EC" id="3.1.4.-" evidence="6"/>
<feature type="compositionally biased region" description="Low complexity" evidence="7">
    <location>
        <begin position="217"/>
        <end position="233"/>
    </location>
</feature>
<reference evidence="9" key="1">
    <citation type="submission" date="2021-06" db="EMBL/GenBank/DDBJ databases">
        <authorList>
            <person name="Kallberg Y."/>
            <person name="Tangrot J."/>
            <person name="Rosling A."/>
        </authorList>
    </citation>
    <scope>NUCLEOTIDE SEQUENCE</scope>
    <source>
        <strain evidence="9">FL130A</strain>
    </source>
</reference>
<feature type="binding site" evidence="4">
    <location>
        <position position="575"/>
    </location>
    <ligand>
        <name>AMP</name>
        <dbReference type="ChEBI" id="CHEBI:456215"/>
    </ligand>
</feature>
<comment type="similarity">
    <text evidence="6">Belongs to the cyclic nucleotide phosphodiesterase family.</text>
</comment>
<dbReference type="Gene3D" id="3.40.50.2300">
    <property type="match status" value="1"/>
</dbReference>